<dbReference type="CDD" id="cd08432">
    <property type="entry name" value="PBP2_GcdR_TrpI_HvrB_AmpR_like"/>
    <property type="match status" value="1"/>
</dbReference>
<dbReference type="Proteomes" id="UP000001054">
    <property type="component" value="Chromosome"/>
</dbReference>
<keyword evidence="2" id="KW-0805">Transcription regulation</keyword>
<dbReference type="STRING" id="394.NGR_c23910"/>
<sequence>MHQESLSMKMSKQFPLNALRVFEAAARLGSFTRAGEELGMTQTAVSYQIKLIEESVGEPLFLRRPRQVTLTEVGQRLAPKVTEAFELLLEAVTSARTDADTALFIHSTPTFASQWLARNIGTFQIAHPHISVRLATADKVIDFGKEAADIAIRYGDGNWPGLTCHPLMRVEFTPMLSPALAETIGGVHEPRDLLKLRIIDPNDPWWEQWFRAAGVENPELAGRPASRLGAQAFEARAAVAGQGVAILTPDFYSDDVALGRLYQPFDLRCNDSHDYWLVYPHARRNAPKIRAFRDWILGELNPSLSQF</sequence>
<dbReference type="SUPFAM" id="SSF46785">
    <property type="entry name" value="Winged helix' DNA-binding domain"/>
    <property type="match status" value="1"/>
</dbReference>
<dbReference type="PANTHER" id="PTHR30537">
    <property type="entry name" value="HTH-TYPE TRANSCRIPTIONAL REGULATOR"/>
    <property type="match status" value="1"/>
</dbReference>
<dbReference type="PROSITE" id="PS50931">
    <property type="entry name" value="HTH_LYSR"/>
    <property type="match status" value="1"/>
</dbReference>
<dbReference type="InterPro" id="IPR058163">
    <property type="entry name" value="LysR-type_TF_proteobact-type"/>
</dbReference>
<evidence type="ECO:0000256" key="2">
    <source>
        <dbReference type="ARBA" id="ARBA00023015"/>
    </source>
</evidence>
<accession>C3MG77</accession>
<dbReference type="Pfam" id="PF00126">
    <property type="entry name" value="HTH_1"/>
    <property type="match status" value="1"/>
</dbReference>
<dbReference type="eggNOG" id="COG0583">
    <property type="taxonomic scope" value="Bacteria"/>
</dbReference>
<dbReference type="PANTHER" id="PTHR30537:SF26">
    <property type="entry name" value="GLYCINE CLEAVAGE SYSTEM TRANSCRIPTIONAL ACTIVATOR"/>
    <property type="match status" value="1"/>
</dbReference>
<name>C3MG77_SINFN</name>
<proteinExistence type="inferred from homology"/>
<dbReference type="Gene3D" id="1.10.10.10">
    <property type="entry name" value="Winged helix-like DNA-binding domain superfamily/Winged helix DNA-binding domain"/>
    <property type="match status" value="1"/>
</dbReference>
<dbReference type="InterPro" id="IPR000847">
    <property type="entry name" value="LysR_HTH_N"/>
</dbReference>
<dbReference type="InterPro" id="IPR036390">
    <property type="entry name" value="WH_DNA-bd_sf"/>
</dbReference>
<dbReference type="GO" id="GO:0003700">
    <property type="term" value="F:DNA-binding transcription factor activity"/>
    <property type="evidence" value="ECO:0007669"/>
    <property type="project" value="InterPro"/>
</dbReference>
<dbReference type="GO" id="GO:0006351">
    <property type="term" value="P:DNA-templated transcription"/>
    <property type="evidence" value="ECO:0007669"/>
    <property type="project" value="TreeGrafter"/>
</dbReference>
<keyword evidence="7" id="KW-1185">Reference proteome</keyword>
<dbReference type="Gene3D" id="3.40.190.10">
    <property type="entry name" value="Periplasmic binding protein-like II"/>
    <property type="match status" value="2"/>
</dbReference>
<keyword evidence="3" id="KW-0238">DNA-binding</keyword>
<protein>
    <submittedName>
        <fullName evidence="6">Transcriptional regulator, LysR family</fullName>
    </submittedName>
</protein>
<evidence type="ECO:0000256" key="1">
    <source>
        <dbReference type="ARBA" id="ARBA00009437"/>
    </source>
</evidence>
<evidence type="ECO:0000256" key="3">
    <source>
        <dbReference type="ARBA" id="ARBA00023125"/>
    </source>
</evidence>
<dbReference type="EMBL" id="CP001389">
    <property type="protein sequence ID" value="ACP26149.1"/>
    <property type="molecule type" value="Genomic_DNA"/>
</dbReference>
<dbReference type="KEGG" id="rhi:NGR_c23910"/>
<reference evidence="6 7" key="1">
    <citation type="journal article" date="2009" name="Appl. Environ. Microbiol.">
        <title>Rhizobium sp. strain NGR234 possesses a remarkable number of secretion systems.</title>
        <authorList>
            <person name="Schmeisser C."/>
            <person name="Liesegang H."/>
            <person name="Krysciak D."/>
            <person name="Bakkou N."/>
            <person name="Le Quere A."/>
            <person name="Wollherr A."/>
            <person name="Heinemeyer I."/>
            <person name="Morgenstern B."/>
            <person name="Pommerening-Roeser A."/>
            <person name="Flores M."/>
            <person name="Palacios R."/>
            <person name="Brenner S."/>
            <person name="Gottschalk G."/>
            <person name="Schmitz R.A."/>
            <person name="Broughton W.J."/>
            <person name="Perret X."/>
            <person name="Strittmatter A.W."/>
            <person name="Streit W.R."/>
        </authorList>
    </citation>
    <scope>NUCLEOTIDE SEQUENCE [LARGE SCALE GENOMIC DNA]</scope>
    <source>
        <strain evidence="7">NBRC 101917 / NGR234</strain>
    </source>
</reference>
<dbReference type="InterPro" id="IPR036388">
    <property type="entry name" value="WH-like_DNA-bd_sf"/>
</dbReference>
<dbReference type="SUPFAM" id="SSF53850">
    <property type="entry name" value="Periplasmic binding protein-like II"/>
    <property type="match status" value="1"/>
</dbReference>
<dbReference type="HOGENOM" id="CLU_039613_37_0_5"/>
<dbReference type="InterPro" id="IPR005119">
    <property type="entry name" value="LysR_subst-bd"/>
</dbReference>
<evidence type="ECO:0000256" key="4">
    <source>
        <dbReference type="ARBA" id="ARBA00023163"/>
    </source>
</evidence>
<dbReference type="OrthoDB" id="9793571at2"/>
<dbReference type="PRINTS" id="PR00039">
    <property type="entry name" value="HTHLYSR"/>
</dbReference>
<dbReference type="PATRIC" id="fig|394.7.peg.5209"/>
<evidence type="ECO:0000313" key="7">
    <source>
        <dbReference type="Proteomes" id="UP000001054"/>
    </source>
</evidence>
<organism evidence="6 7">
    <name type="scientific">Sinorhizobium fredii (strain NBRC 101917 / NGR234)</name>
    <dbReference type="NCBI Taxonomy" id="394"/>
    <lineage>
        <taxon>Bacteria</taxon>
        <taxon>Pseudomonadati</taxon>
        <taxon>Pseudomonadota</taxon>
        <taxon>Alphaproteobacteria</taxon>
        <taxon>Hyphomicrobiales</taxon>
        <taxon>Rhizobiaceae</taxon>
        <taxon>Sinorhizobium/Ensifer group</taxon>
        <taxon>Sinorhizobium</taxon>
    </lineage>
</organism>
<dbReference type="Pfam" id="PF03466">
    <property type="entry name" value="LysR_substrate"/>
    <property type="match status" value="1"/>
</dbReference>
<dbReference type="GO" id="GO:0043565">
    <property type="term" value="F:sequence-specific DNA binding"/>
    <property type="evidence" value="ECO:0007669"/>
    <property type="project" value="TreeGrafter"/>
</dbReference>
<keyword evidence="4" id="KW-0804">Transcription</keyword>
<evidence type="ECO:0000259" key="5">
    <source>
        <dbReference type="PROSITE" id="PS50931"/>
    </source>
</evidence>
<evidence type="ECO:0000313" key="6">
    <source>
        <dbReference type="EMBL" id="ACP26149.1"/>
    </source>
</evidence>
<feature type="domain" description="HTH lysR-type" evidence="5">
    <location>
        <begin position="14"/>
        <end position="71"/>
    </location>
</feature>
<gene>
    <name evidence="6" type="ordered locus">NGR_c23910</name>
</gene>
<dbReference type="AlphaFoldDB" id="C3MG77"/>
<comment type="similarity">
    <text evidence="1">Belongs to the LysR transcriptional regulatory family.</text>
</comment>